<dbReference type="SMART" id="SM01041">
    <property type="entry name" value="BRO1"/>
    <property type="match status" value="1"/>
</dbReference>
<protein>
    <submittedName>
        <fullName evidence="5">BRO1-like domain-containing protein</fullName>
    </submittedName>
</protein>
<dbReference type="Pfam" id="PF13949">
    <property type="entry name" value="ALIX_LYPXL_bnd"/>
    <property type="match status" value="1"/>
</dbReference>
<dbReference type="CDD" id="cd09241">
    <property type="entry name" value="BRO1_ScRim20-like"/>
    <property type="match status" value="1"/>
</dbReference>
<dbReference type="PANTHER" id="PTHR23030:SF39">
    <property type="entry name" value="PROGRAMMED CELL DEATH 6-INTERACTING PROTEIN"/>
    <property type="match status" value="1"/>
</dbReference>
<dbReference type="OrthoDB" id="64867at2759"/>
<keyword evidence="6" id="KW-1185">Reference proteome</keyword>
<evidence type="ECO:0000313" key="6">
    <source>
        <dbReference type="Proteomes" id="UP000807353"/>
    </source>
</evidence>
<gene>
    <name evidence="5" type="ORF">BDZ94DRAFT_1154750</name>
</gene>
<dbReference type="Pfam" id="PF03097">
    <property type="entry name" value="BRO1"/>
    <property type="match status" value="1"/>
</dbReference>
<dbReference type="InterPro" id="IPR004328">
    <property type="entry name" value="BRO1_dom"/>
</dbReference>
<dbReference type="Gene3D" id="1.20.120.560">
    <property type="entry name" value="alix/aip1 in complex with the ypdl late domain"/>
    <property type="match status" value="1"/>
</dbReference>
<feature type="compositionally biased region" description="Polar residues" evidence="3">
    <location>
        <begin position="729"/>
        <end position="743"/>
    </location>
</feature>
<dbReference type="InterPro" id="IPR038499">
    <property type="entry name" value="BRO1_sf"/>
</dbReference>
<evidence type="ECO:0000259" key="4">
    <source>
        <dbReference type="PROSITE" id="PS51180"/>
    </source>
</evidence>
<dbReference type="Gene3D" id="1.20.140.50">
    <property type="entry name" value="alix/aip1 like domains"/>
    <property type="match status" value="1"/>
</dbReference>
<dbReference type="GO" id="GO:0005768">
    <property type="term" value="C:endosome"/>
    <property type="evidence" value="ECO:0007669"/>
    <property type="project" value="TreeGrafter"/>
</dbReference>
<feature type="coiled-coil region" evidence="2">
    <location>
        <begin position="567"/>
        <end position="594"/>
    </location>
</feature>
<dbReference type="Gene3D" id="1.25.40.280">
    <property type="entry name" value="alix/aip1 like domains"/>
    <property type="match status" value="1"/>
</dbReference>
<organism evidence="5 6">
    <name type="scientific">Collybia nuda</name>
    <dbReference type="NCBI Taxonomy" id="64659"/>
    <lineage>
        <taxon>Eukaryota</taxon>
        <taxon>Fungi</taxon>
        <taxon>Dikarya</taxon>
        <taxon>Basidiomycota</taxon>
        <taxon>Agaricomycotina</taxon>
        <taxon>Agaricomycetes</taxon>
        <taxon>Agaricomycetidae</taxon>
        <taxon>Agaricales</taxon>
        <taxon>Tricholomatineae</taxon>
        <taxon>Clitocybaceae</taxon>
        <taxon>Collybia</taxon>
    </lineage>
</organism>
<comment type="caution">
    <text evidence="5">The sequence shown here is derived from an EMBL/GenBank/DDBJ whole genome shotgun (WGS) entry which is preliminary data.</text>
</comment>
<evidence type="ECO:0000256" key="1">
    <source>
        <dbReference type="ARBA" id="ARBA00038154"/>
    </source>
</evidence>
<dbReference type="AlphaFoldDB" id="A0A9P6CJ64"/>
<dbReference type="PROSITE" id="PS51180">
    <property type="entry name" value="BRO1"/>
    <property type="match status" value="1"/>
</dbReference>
<proteinExistence type="inferred from homology"/>
<reference evidence="5" key="1">
    <citation type="submission" date="2020-11" db="EMBL/GenBank/DDBJ databases">
        <authorList>
            <consortium name="DOE Joint Genome Institute"/>
            <person name="Ahrendt S."/>
            <person name="Riley R."/>
            <person name="Andreopoulos W."/>
            <person name="Labutti K."/>
            <person name="Pangilinan J."/>
            <person name="Ruiz-Duenas F.J."/>
            <person name="Barrasa J.M."/>
            <person name="Sanchez-Garcia M."/>
            <person name="Camarero S."/>
            <person name="Miyauchi S."/>
            <person name="Serrano A."/>
            <person name="Linde D."/>
            <person name="Babiker R."/>
            <person name="Drula E."/>
            <person name="Ayuso-Fernandez I."/>
            <person name="Pacheco R."/>
            <person name="Padilla G."/>
            <person name="Ferreira P."/>
            <person name="Barriuso J."/>
            <person name="Kellner H."/>
            <person name="Castanera R."/>
            <person name="Alfaro M."/>
            <person name="Ramirez L."/>
            <person name="Pisabarro A.G."/>
            <person name="Kuo A."/>
            <person name="Tritt A."/>
            <person name="Lipzen A."/>
            <person name="He G."/>
            <person name="Yan M."/>
            <person name="Ng V."/>
            <person name="Cullen D."/>
            <person name="Martin F."/>
            <person name="Rosso M.-N."/>
            <person name="Henrissat B."/>
            <person name="Hibbett D."/>
            <person name="Martinez A.T."/>
            <person name="Grigoriev I.V."/>
        </authorList>
    </citation>
    <scope>NUCLEOTIDE SEQUENCE</scope>
    <source>
        <strain evidence="5">CBS 247.69</strain>
    </source>
</reference>
<sequence>MPNLLSIPFKKTYPINVKEAARNYIYAHGGAHPDEFKDDINLWQNLRKDGVGGVVHVDRINSTLLYHAQLVSILTKLPTDIQLDITYAPTFQDTRVPITLKNLAFERCGVLFNLASLYSQLASSEDRSKIDGIKRATANYQYAAGTLSFLKSSAIPKLVFSPEDDEIPLDLSDAFVQGLEWLMLAQAQECSWQMAKLNQYKNGLVSKVAARVASLYQSAASAIRHALPPIKHLFPSDWLPHFEAKSLHFEAVSQYRKSMDEIETSRYGFEIARLIEAQDKAKKAYDIARRGRIAQPVLQDAQSLLEVVQKNLKRAERDNDLIYHHDVPATSTLPAIAAANLVTSIPPPGLVDPVALVGPKPIFGDLVGWGAKEAISIYNDRKQNLVKEKIIDVAREQQDTADEALRILNLPSALEALERPVGLPPSLLRKAEEVRLENGPAKIEVSIEDVQRLAQHDLAILEEAMDILDNEASEDEAARKDTLLDRLPSHEANVELIEKEKRYRNILAQAATSDETVRQKWDDWEKNIVELTWSEEDLEASVPSSTISSATYVTTQGKNTQIQARALRVLIEALDDLHRARDQLIRRAQALADADDIRDRILKVSSGFERLVEVEPAMFEDVSDEELAKYDKFLKEISEIDQKQNGILSDIQSRNELFLQCRRDDPSVKDREHALQSLDLAYHKYREITRNLDEGFKFYNDLAGILVQFKEACKNWSHLRNQEIHPTNDTRPNASTNQTTVGSPPTPTRKQPVGKSSLGLPSINSSDWEFEEFDLPPGPQR</sequence>
<feature type="region of interest" description="Disordered" evidence="3">
    <location>
        <begin position="723"/>
        <end position="781"/>
    </location>
</feature>
<evidence type="ECO:0000256" key="3">
    <source>
        <dbReference type="SAM" id="MobiDB-lite"/>
    </source>
</evidence>
<keyword evidence="2" id="KW-0175">Coiled coil</keyword>
<evidence type="ECO:0000313" key="5">
    <source>
        <dbReference type="EMBL" id="KAF9468112.1"/>
    </source>
</evidence>
<evidence type="ECO:0000256" key="2">
    <source>
        <dbReference type="SAM" id="Coils"/>
    </source>
</evidence>
<dbReference type="PANTHER" id="PTHR23030">
    <property type="entry name" value="PCD6 INTERACTING PROTEIN-RELATED"/>
    <property type="match status" value="1"/>
</dbReference>
<dbReference type="EMBL" id="MU150234">
    <property type="protein sequence ID" value="KAF9468112.1"/>
    <property type="molecule type" value="Genomic_DNA"/>
</dbReference>
<name>A0A9P6CJ64_9AGAR</name>
<accession>A0A9P6CJ64</accession>
<feature type="domain" description="BRO1" evidence="4">
    <location>
        <begin position="3"/>
        <end position="405"/>
    </location>
</feature>
<dbReference type="Proteomes" id="UP000807353">
    <property type="component" value="Unassembled WGS sequence"/>
</dbReference>
<comment type="similarity">
    <text evidence="1">Belongs to the palA/RIM20 family.</text>
</comment>
<dbReference type="InterPro" id="IPR025304">
    <property type="entry name" value="ALIX_V_dom"/>
</dbReference>